<dbReference type="EMBL" id="POUN01000004">
    <property type="protein sequence ID" value="PNF80026.1"/>
    <property type="molecule type" value="Genomic_DNA"/>
</dbReference>
<dbReference type="Proteomes" id="UP000235925">
    <property type="component" value="Unassembled WGS sequence"/>
</dbReference>
<dbReference type="AlphaFoldDB" id="A0A2N8S0B3"/>
<comment type="caution">
    <text evidence="2">The sequence shown here is derived from an EMBL/GenBank/DDBJ whole genome shotgun (WGS) entry which is preliminary data.</text>
</comment>
<dbReference type="PANTHER" id="PTHR36302">
    <property type="entry name" value="BLR7088 PROTEIN"/>
    <property type="match status" value="1"/>
</dbReference>
<dbReference type="Gene3D" id="2.60.40.1890">
    <property type="entry name" value="PCu(A)C copper chaperone"/>
    <property type="match status" value="1"/>
</dbReference>
<accession>A0A2N8S0B3</accession>
<organism evidence="2 3">
    <name type="scientific">Stutzerimonas stutzeri</name>
    <name type="common">Pseudomonas stutzeri</name>
    <dbReference type="NCBI Taxonomy" id="316"/>
    <lineage>
        <taxon>Bacteria</taxon>
        <taxon>Pseudomonadati</taxon>
        <taxon>Pseudomonadota</taxon>
        <taxon>Gammaproteobacteria</taxon>
        <taxon>Pseudomonadales</taxon>
        <taxon>Pseudomonadaceae</taxon>
        <taxon>Stutzerimonas</taxon>
    </lineage>
</organism>
<feature type="chain" id="PRO_5014640690" description="Copper chaperone PCu(A)C" evidence="1">
    <location>
        <begin position="21"/>
        <end position="168"/>
    </location>
</feature>
<feature type="signal peptide" evidence="1">
    <location>
        <begin position="1"/>
        <end position="20"/>
    </location>
</feature>
<protein>
    <recommendedName>
        <fullName evidence="4">Copper chaperone PCu(A)C</fullName>
    </recommendedName>
</protein>
<sequence length="168" mass="17791">MLLRLLAASALAALCLPAVAQEHSHDHHAPAQAAATELAVSQAWSRAMPPSAPTGAVYFVLENRGEQPERLIGAQTSRAEKTELHTHVHQNDMMKMQQIESVDVPAAGKVEFKPGGNHLMLFGLKQPLVAGESFPVTLQFENGGEITTEVSIEVDAPAAGGAASGHHH</sequence>
<dbReference type="InterPro" id="IPR058248">
    <property type="entry name" value="Lxx211020-like"/>
</dbReference>
<evidence type="ECO:0008006" key="4">
    <source>
        <dbReference type="Google" id="ProtNLM"/>
    </source>
</evidence>
<dbReference type="Pfam" id="PF04314">
    <property type="entry name" value="PCuAC"/>
    <property type="match status" value="1"/>
</dbReference>
<dbReference type="SUPFAM" id="SSF110087">
    <property type="entry name" value="DR1885-like metal-binding protein"/>
    <property type="match status" value="1"/>
</dbReference>
<reference evidence="2 3" key="1">
    <citation type="submission" date="2018-01" db="EMBL/GenBank/DDBJ databases">
        <title>Denitrification phenotypes of diverse strains of Pseudomonas stutzeri.</title>
        <authorList>
            <person name="Milligan D.A."/>
            <person name="Bergaust L."/>
            <person name="Bakken L.R."/>
            <person name="Frostegard A."/>
        </authorList>
    </citation>
    <scope>NUCLEOTIDE SEQUENCE [LARGE SCALE GENOMIC DNA]</scope>
    <source>
        <strain evidence="2 3">KC</strain>
    </source>
</reference>
<gene>
    <name evidence="2" type="ORF">CXK92_15530</name>
</gene>
<dbReference type="RefSeq" id="WP_102825912.1">
    <property type="nucleotide sequence ID" value="NZ_CP139348.1"/>
</dbReference>
<evidence type="ECO:0000313" key="3">
    <source>
        <dbReference type="Proteomes" id="UP000235925"/>
    </source>
</evidence>
<dbReference type="PANTHER" id="PTHR36302:SF1">
    <property type="entry name" value="COPPER CHAPERONE PCU(A)C"/>
    <property type="match status" value="1"/>
</dbReference>
<dbReference type="InterPro" id="IPR007410">
    <property type="entry name" value="LpqE-like"/>
</dbReference>
<evidence type="ECO:0000313" key="2">
    <source>
        <dbReference type="EMBL" id="PNF80026.1"/>
    </source>
</evidence>
<keyword evidence="1" id="KW-0732">Signal</keyword>
<proteinExistence type="predicted"/>
<dbReference type="OrthoDB" id="9796962at2"/>
<evidence type="ECO:0000256" key="1">
    <source>
        <dbReference type="SAM" id="SignalP"/>
    </source>
</evidence>
<dbReference type="InterPro" id="IPR036182">
    <property type="entry name" value="PCuAC_sf"/>
</dbReference>
<name>A0A2N8S0B3_STUST</name>